<name>A0A7W9NFS7_9PSEU</name>
<comment type="similarity">
    <text evidence="1">Belongs to the ATP-dependent AMP-binding enzyme family.</text>
</comment>
<evidence type="ECO:0000313" key="5">
    <source>
        <dbReference type="EMBL" id="MBB5890421.1"/>
    </source>
</evidence>
<dbReference type="EMBL" id="JACHIR010000001">
    <property type="protein sequence ID" value="MBB5890421.1"/>
    <property type="molecule type" value="Genomic_DNA"/>
</dbReference>
<protein>
    <submittedName>
        <fullName evidence="5">Fatty-acyl-CoA synthase</fullName>
        <ecNumber evidence="5">6.2.1.-</ecNumber>
    </submittedName>
</protein>
<evidence type="ECO:0000256" key="2">
    <source>
        <dbReference type="ARBA" id="ARBA00022598"/>
    </source>
</evidence>
<sequence length="534" mass="56983">MKSLMQDVPLTLDVVLHRCRETGANVEVVSVTPAGPVRTTWGEIGRRATALAGVLDGLGVAPGGRVATFAWNTHRHVELFLGVPCAGRVVHGVNVRLTDDEILYQLRNARDEVLFVDASLTDRVAAFADRLPVEQVVVLDDGAPVNPAFADSRRYEDLVQAAPDVEPVATAAPDDAAWICYTSGTTGLPKGVVSSHLACLFHSMSSMTVDSHAVSREDVLLAVTPLFHVNAWGLTYTTALANAKLVLPGRDASGGALAALIEAERVTVAAAVPTVWVDLLGPASEPYDLSSMRRVLCGGAPATRSLLDEVARRGLVFHKGWGMTEMLPSGTMQVQPPELDLDSPAGALTRVGKPSAGVRVRLVGPDGEVLPWDGRTTGELETSGPWVIKAYLDPDDDSNDSRFHDGWLRTGDLAVIHPDATVEIVDRVKDVIKSGGEWISSLALEQALAAHPGVAQCAVVAVPHDKWGERPAAAVVAADGTSPCADDLAEFLAERVPRWWLPERIVVLDELPLTTVGKYDKKALRARLSSPSRS</sequence>
<dbReference type="Pfam" id="PF00501">
    <property type="entry name" value="AMP-binding"/>
    <property type="match status" value="1"/>
</dbReference>
<dbReference type="PANTHER" id="PTHR43767:SF11">
    <property type="entry name" value="MEDIUM-CHAIN-FATTY-ACID--COA LIGASE"/>
    <property type="match status" value="1"/>
</dbReference>
<dbReference type="Gene3D" id="3.30.300.30">
    <property type="match status" value="1"/>
</dbReference>
<feature type="domain" description="AMP-binding enzyme C-terminal" evidence="4">
    <location>
        <begin position="444"/>
        <end position="518"/>
    </location>
</feature>
<organism evidence="5 6">
    <name type="scientific">Kutzneria kofuensis</name>
    <dbReference type="NCBI Taxonomy" id="103725"/>
    <lineage>
        <taxon>Bacteria</taxon>
        <taxon>Bacillati</taxon>
        <taxon>Actinomycetota</taxon>
        <taxon>Actinomycetes</taxon>
        <taxon>Pseudonocardiales</taxon>
        <taxon>Pseudonocardiaceae</taxon>
        <taxon>Kutzneria</taxon>
    </lineage>
</organism>
<evidence type="ECO:0000259" key="4">
    <source>
        <dbReference type="Pfam" id="PF13193"/>
    </source>
</evidence>
<dbReference type="FunFam" id="3.30.300.30:FF:000008">
    <property type="entry name" value="2,3-dihydroxybenzoate-AMP ligase"/>
    <property type="match status" value="1"/>
</dbReference>
<dbReference type="InterPro" id="IPR045851">
    <property type="entry name" value="AMP-bd_C_sf"/>
</dbReference>
<comment type="caution">
    <text evidence="5">The sequence shown here is derived from an EMBL/GenBank/DDBJ whole genome shotgun (WGS) entry which is preliminary data.</text>
</comment>
<proteinExistence type="inferred from homology"/>
<dbReference type="InterPro" id="IPR020845">
    <property type="entry name" value="AMP-binding_CS"/>
</dbReference>
<dbReference type="RefSeq" id="WP_184859871.1">
    <property type="nucleotide sequence ID" value="NZ_BAAAWY010000051.1"/>
</dbReference>
<keyword evidence="2 5" id="KW-0436">Ligase</keyword>
<dbReference type="Pfam" id="PF13193">
    <property type="entry name" value="AMP-binding_C"/>
    <property type="match status" value="1"/>
</dbReference>
<dbReference type="InterPro" id="IPR050237">
    <property type="entry name" value="ATP-dep_AMP-bd_enzyme"/>
</dbReference>
<dbReference type="SUPFAM" id="SSF56801">
    <property type="entry name" value="Acetyl-CoA synthetase-like"/>
    <property type="match status" value="1"/>
</dbReference>
<dbReference type="PROSITE" id="PS00455">
    <property type="entry name" value="AMP_BINDING"/>
    <property type="match status" value="1"/>
</dbReference>
<dbReference type="PANTHER" id="PTHR43767">
    <property type="entry name" value="LONG-CHAIN-FATTY-ACID--COA LIGASE"/>
    <property type="match status" value="1"/>
</dbReference>
<dbReference type="EC" id="6.2.1.-" evidence="5"/>
<accession>A0A7W9NFS7</accession>
<dbReference type="Gene3D" id="3.40.50.12780">
    <property type="entry name" value="N-terminal domain of ligase-like"/>
    <property type="match status" value="1"/>
</dbReference>
<dbReference type="Proteomes" id="UP000585638">
    <property type="component" value="Unassembled WGS sequence"/>
</dbReference>
<feature type="domain" description="AMP-dependent synthetase/ligase" evidence="3">
    <location>
        <begin position="19"/>
        <end position="392"/>
    </location>
</feature>
<dbReference type="InterPro" id="IPR000873">
    <property type="entry name" value="AMP-dep_synth/lig_dom"/>
</dbReference>
<keyword evidence="6" id="KW-1185">Reference proteome</keyword>
<dbReference type="InterPro" id="IPR042099">
    <property type="entry name" value="ANL_N_sf"/>
</dbReference>
<dbReference type="GO" id="GO:0016877">
    <property type="term" value="F:ligase activity, forming carbon-sulfur bonds"/>
    <property type="evidence" value="ECO:0007669"/>
    <property type="project" value="UniProtKB-ARBA"/>
</dbReference>
<dbReference type="AlphaFoldDB" id="A0A7W9NFS7"/>
<reference evidence="5 6" key="1">
    <citation type="submission" date="2020-08" db="EMBL/GenBank/DDBJ databases">
        <title>Sequencing the genomes of 1000 actinobacteria strains.</title>
        <authorList>
            <person name="Klenk H.-P."/>
        </authorList>
    </citation>
    <scope>NUCLEOTIDE SEQUENCE [LARGE SCALE GENOMIC DNA]</scope>
    <source>
        <strain evidence="5 6">DSM 43851</strain>
    </source>
</reference>
<evidence type="ECO:0000313" key="6">
    <source>
        <dbReference type="Proteomes" id="UP000585638"/>
    </source>
</evidence>
<dbReference type="NCBIfam" id="NF004837">
    <property type="entry name" value="PRK06187.1"/>
    <property type="match status" value="1"/>
</dbReference>
<gene>
    <name evidence="5" type="ORF">BJ998_001617</name>
</gene>
<evidence type="ECO:0000259" key="3">
    <source>
        <dbReference type="Pfam" id="PF00501"/>
    </source>
</evidence>
<evidence type="ECO:0000256" key="1">
    <source>
        <dbReference type="ARBA" id="ARBA00006432"/>
    </source>
</evidence>
<dbReference type="InterPro" id="IPR025110">
    <property type="entry name" value="AMP-bd_C"/>
</dbReference>